<name>A0A7S3M6V6_9STRA</name>
<evidence type="ECO:0008006" key="3">
    <source>
        <dbReference type="Google" id="ProtNLM"/>
    </source>
</evidence>
<accession>A0A7S3M6V6</accession>
<proteinExistence type="predicted"/>
<evidence type="ECO:0000256" key="1">
    <source>
        <dbReference type="SAM" id="MobiDB-lite"/>
    </source>
</evidence>
<organism evidence="2">
    <name type="scientific">Spumella elongata</name>
    <dbReference type="NCBI Taxonomy" id="89044"/>
    <lineage>
        <taxon>Eukaryota</taxon>
        <taxon>Sar</taxon>
        <taxon>Stramenopiles</taxon>
        <taxon>Ochrophyta</taxon>
        <taxon>Chrysophyceae</taxon>
        <taxon>Chromulinales</taxon>
        <taxon>Chromulinaceae</taxon>
        <taxon>Spumella</taxon>
    </lineage>
</organism>
<dbReference type="CDD" id="cd14494">
    <property type="entry name" value="PTP_DSP_cys"/>
    <property type="match status" value="1"/>
</dbReference>
<protein>
    <recommendedName>
        <fullName evidence="3">Tyrosine specific protein phosphatases domain-containing protein</fullName>
    </recommendedName>
</protein>
<reference evidence="2" key="1">
    <citation type="submission" date="2021-01" db="EMBL/GenBank/DDBJ databases">
        <authorList>
            <person name="Corre E."/>
            <person name="Pelletier E."/>
            <person name="Niang G."/>
            <person name="Scheremetjew M."/>
            <person name="Finn R."/>
            <person name="Kale V."/>
            <person name="Holt S."/>
            <person name="Cochrane G."/>
            <person name="Meng A."/>
            <person name="Brown T."/>
            <person name="Cohen L."/>
        </authorList>
    </citation>
    <scope>NUCLEOTIDE SEQUENCE</scope>
    <source>
        <strain evidence="2">CCAP 955/1</strain>
    </source>
</reference>
<feature type="region of interest" description="Disordered" evidence="1">
    <location>
        <begin position="385"/>
        <end position="462"/>
    </location>
</feature>
<dbReference type="InterPro" id="IPR029021">
    <property type="entry name" value="Prot-tyrosine_phosphatase-like"/>
</dbReference>
<dbReference type="SUPFAM" id="SSF52799">
    <property type="entry name" value="(Phosphotyrosine protein) phosphatases II"/>
    <property type="match status" value="1"/>
</dbReference>
<feature type="compositionally biased region" description="Polar residues" evidence="1">
    <location>
        <begin position="291"/>
        <end position="306"/>
    </location>
</feature>
<evidence type="ECO:0000313" key="2">
    <source>
        <dbReference type="EMBL" id="CAE0286323.1"/>
    </source>
</evidence>
<dbReference type="Gene3D" id="3.90.190.10">
    <property type="entry name" value="Protein tyrosine phosphatase superfamily"/>
    <property type="match status" value="1"/>
</dbReference>
<feature type="region of interest" description="Disordered" evidence="1">
    <location>
        <begin position="291"/>
        <end position="313"/>
    </location>
</feature>
<dbReference type="EMBL" id="HBIC01029993">
    <property type="protein sequence ID" value="CAE0286323.1"/>
    <property type="molecule type" value="Transcribed_RNA"/>
</dbReference>
<sequence length="462" mass="51332">MDEEEEEAIEFACKVPSIETCINNALATANAGVSAIISQCMQVVTKQTIQLDSIPRYGKSDPRYPAASREILRCKARIQLANDNMAKAKSQIKNLPPRADFIRIPLRFDGLVTPNQLLPKIWQIEELLQQGRNLYIYSRDGHGRAGLVAGILLGRLYNLHPYEALYRIQACHDSATREKDRAIPINCPQLPVQRELLTRILHLTNRPTEPTFVRTQIDPDTFAEHLPKRPLLYDTSGSSHASVNGSYQPTQSFLSGVNRGLQQHNKAAPTYLESVPSTPSVMTALTPRSNAEDTLNTPIHGSTAPSSAPPTARTGKLSLLKSISWRSIQLEQEQAELEAAAKARDAELGNNHDVIEAENEFLQALFAAQNIRKKQTMTMRTNAPFTWSRNNGITHRGDNIPTSHSNDKDHPIMPPEPLLPDLYSPALLGQSVDVARKLPTKRPEPTARPHLPQIRNALTPKP</sequence>
<gene>
    <name evidence="2" type="ORF">SELO1098_LOCUS15164</name>
</gene>
<dbReference type="AlphaFoldDB" id="A0A7S3M6V6"/>